<accession>A0A9P7J3J4</accession>
<evidence type="ECO:0000313" key="1">
    <source>
        <dbReference type="EMBL" id="KAG1801467.1"/>
    </source>
</evidence>
<dbReference type="RefSeq" id="XP_041164933.1">
    <property type="nucleotide sequence ID" value="XM_041311918.1"/>
</dbReference>
<dbReference type="Proteomes" id="UP000719766">
    <property type="component" value="Unassembled WGS sequence"/>
</dbReference>
<proteinExistence type="predicted"/>
<reference evidence="1" key="1">
    <citation type="journal article" date="2020" name="New Phytol.">
        <title>Comparative genomics reveals dynamic genome evolution in host specialist ectomycorrhizal fungi.</title>
        <authorList>
            <person name="Lofgren L.A."/>
            <person name="Nguyen N.H."/>
            <person name="Vilgalys R."/>
            <person name="Ruytinx J."/>
            <person name="Liao H.L."/>
            <person name="Branco S."/>
            <person name="Kuo A."/>
            <person name="LaButti K."/>
            <person name="Lipzen A."/>
            <person name="Andreopoulos W."/>
            <person name="Pangilinan J."/>
            <person name="Riley R."/>
            <person name="Hundley H."/>
            <person name="Na H."/>
            <person name="Barry K."/>
            <person name="Grigoriev I.V."/>
            <person name="Stajich J.E."/>
            <person name="Kennedy P.G."/>
        </authorList>
    </citation>
    <scope>NUCLEOTIDE SEQUENCE</scope>
    <source>
        <strain evidence="1">S12</strain>
    </source>
</reference>
<dbReference type="GeneID" id="64605682"/>
<comment type="caution">
    <text evidence="1">The sequence shown here is derived from an EMBL/GenBank/DDBJ whole genome shotgun (WGS) entry which is preliminary data.</text>
</comment>
<organism evidence="1 2">
    <name type="scientific">Suillus plorans</name>
    <dbReference type="NCBI Taxonomy" id="116603"/>
    <lineage>
        <taxon>Eukaryota</taxon>
        <taxon>Fungi</taxon>
        <taxon>Dikarya</taxon>
        <taxon>Basidiomycota</taxon>
        <taxon>Agaricomycotina</taxon>
        <taxon>Agaricomycetes</taxon>
        <taxon>Agaricomycetidae</taxon>
        <taxon>Boletales</taxon>
        <taxon>Suillineae</taxon>
        <taxon>Suillaceae</taxon>
        <taxon>Suillus</taxon>
    </lineage>
</organism>
<dbReference type="OrthoDB" id="2607297at2759"/>
<name>A0A9P7J3J4_9AGAM</name>
<sequence>MIVLVVSSQVDDSYVTYASVLPFRATIVIYFGGFPLVSIDFVWNVMSVLDCDFPSPCQAVYFPFPCVFSTFSGSMFSRYCFTCLRSFLDAFSCRYLLSKGGRGMHWYGKTYVDVGRHDVG</sequence>
<protein>
    <submittedName>
        <fullName evidence="1">Uncharacterized protein</fullName>
    </submittedName>
</protein>
<gene>
    <name evidence="1" type="ORF">HD556DRAFT_880318</name>
</gene>
<dbReference type="EMBL" id="JABBWE010000007">
    <property type="protein sequence ID" value="KAG1801467.1"/>
    <property type="molecule type" value="Genomic_DNA"/>
</dbReference>
<evidence type="ECO:0000313" key="2">
    <source>
        <dbReference type="Proteomes" id="UP000719766"/>
    </source>
</evidence>
<keyword evidence="2" id="KW-1185">Reference proteome</keyword>
<dbReference type="AlphaFoldDB" id="A0A9P7J3J4"/>